<organism evidence="8">
    <name type="scientific">marine sediment metagenome</name>
    <dbReference type="NCBI Taxonomy" id="412755"/>
    <lineage>
        <taxon>unclassified sequences</taxon>
        <taxon>metagenomes</taxon>
        <taxon>ecological metagenomes</taxon>
    </lineage>
</organism>
<gene>
    <name evidence="8" type="ORF">S01H4_64665</name>
</gene>
<evidence type="ECO:0000256" key="5">
    <source>
        <dbReference type="ARBA" id="ARBA00023014"/>
    </source>
</evidence>
<comment type="caution">
    <text evidence="8">The sequence shown here is derived from an EMBL/GenBank/DDBJ whole genome shotgun (WGS) entry which is preliminary data.</text>
</comment>
<feature type="domain" description="Fe-S hydro-lyase tartrate dehydratase alpha-type catalytic" evidence="7">
    <location>
        <begin position="5"/>
        <end position="123"/>
    </location>
</feature>
<proteinExistence type="inferred from homology"/>
<feature type="non-terminal residue" evidence="8">
    <location>
        <position position="1"/>
    </location>
</feature>
<evidence type="ECO:0000256" key="2">
    <source>
        <dbReference type="ARBA" id="ARBA00022485"/>
    </source>
</evidence>
<evidence type="ECO:0000256" key="4">
    <source>
        <dbReference type="ARBA" id="ARBA00023004"/>
    </source>
</evidence>
<keyword evidence="5" id="KW-0411">Iron-sulfur</keyword>
<comment type="similarity">
    <text evidence="1">Belongs to the class-I fumarase family.</text>
</comment>
<evidence type="ECO:0000256" key="1">
    <source>
        <dbReference type="ARBA" id="ARBA00008876"/>
    </source>
</evidence>
<protein>
    <recommendedName>
        <fullName evidence="7">Fe-S hydro-lyase tartrate dehydratase alpha-type catalytic domain-containing protein</fullName>
    </recommendedName>
</protein>
<evidence type="ECO:0000256" key="6">
    <source>
        <dbReference type="ARBA" id="ARBA00023239"/>
    </source>
</evidence>
<evidence type="ECO:0000256" key="3">
    <source>
        <dbReference type="ARBA" id="ARBA00022723"/>
    </source>
</evidence>
<dbReference type="GO" id="GO:0051539">
    <property type="term" value="F:4 iron, 4 sulfur cluster binding"/>
    <property type="evidence" value="ECO:0007669"/>
    <property type="project" value="UniProtKB-KW"/>
</dbReference>
<evidence type="ECO:0000313" key="8">
    <source>
        <dbReference type="EMBL" id="GAH12542.1"/>
    </source>
</evidence>
<dbReference type="Pfam" id="PF05681">
    <property type="entry name" value="Fumerase"/>
    <property type="match status" value="1"/>
</dbReference>
<reference evidence="8" key="1">
    <citation type="journal article" date="2014" name="Front. Microbiol.">
        <title>High frequency of phylogenetically diverse reductive dehalogenase-homologous genes in deep subseafloor sedimentary metagenomes.</title>
        <authorList>
            <person name="Kawai M."/>
            <person name="Futagami T."/>
            <person name="Toyoda A."/>
            <person name="Takaki Y."/>
            <person name="Nishi S."/>
            <person name="Hori S."/>
            <person name="Arai W."/>
            <person name="Tsubouchi T."/>
            <person name="Morono Y."/>
            <person name="Uchiyama I."/>
            <person name="Ito T."/>
            <person name="Fujiyama A."/>
            <person name="Inagaki F."/>
            <person name="Takami H."/>
        </authorList>
    </citation>
    <scope>NUCLEOTIDE SEQUENCE</scope>
    <source>
        <strain evidence="8">Expedition CK06-06</strain>
    </source>
</reference>
<dbReference type="AlphaFoldDB" id="X1CXI9"/>
<keyword evidence="3" id="KW-0479">Metal-binding</keyword>
<keyword evidence="6" id="KW-0456">Lyase</keyword>
<dbReference type="PANTHER" id="PTHR30389:SF17">
    <property type="entry name" value="L(+)-TARTRATE DEHYDRATASE SUBUNIT ALPHA-RELATED"/>
    <property type="match status" value="1"/>
</dbReference>
<dbReference type="InterPro" id="IPR004646">
    <property type="entry name" value="Fe-S_hydro-lyase_TtdA-typ_cat"/>
</dbReference>
<dbReference type="PANTHER" id="PTHR30389">
    <property type="entry name" value="FUMARATE HYDRATASE-RELATED"/>
    <property type="match status" value="1"/>
</dbReference>
<keyword evidence="4" id="KW-0408">Iron</keyword>
<dbReference type="GO" id="GO:0046872">
    <property type="term" value="F:metal ion binding"/>
    <property type="evidence" value="ECO:0007669"/>
    <property type="project" value="UniProtKB-KW"/>
</dbReference>
<dbReference type="EMBL" id="BART01039293">
    <property type="protein sequence ID" value="GAH12542.1"/>
    <property type="molecule type" value="Genomic_DNA"/>
</dbReference>
<name>X1CXI9_9ZZZZ</name>
<evidence type="ECO:0000259" key="7">
    <source>
        <dbReference type="Pfam" id="PF05681"/>
    </source>
</evidence>
<dbReference type="GO" id="GO:0016829">
    <property type="term" value="F:lyase activity"/>
    <property type="evidence" value="ECO:0007669"/>
    <property type="project" value="UniProtKB-KW"/>
</dbReference>
<accession>X1CXI9</accession>
<dbReference type="InterPro" id="IPR051208">
    <property type="entry name" value="Class-I_Fumarase/Tartrate_DH"/>
</dbReference>
<dbReference type="NCBIfam" id="TIGR00722">
    <property type="entry name" value="ttdA_fumA_fumB"/>
    <property type="match status" value="1"/>
</dbReference>
<feature type="non-terminal residue" evidence="8">
    <location>
        <position position="124"/>
    </location>
</feature>
<keyword evidence="2" id="KW-0004">4Fe-4S</keyword>
<sequence>YGQNAGISLCQDTGVLNFYIKLGNKFPIISSFRNIIDEVVQDVTKDIPLRSNSVDPITNKNTGTNIGANSPPIFIEIIENSSDLKIIILPKGGGAENISKLFMLDPIDGLKRFPLMIKELIQKA</sequence>